<accession>A0A1F5CA04</accession>
<sequence length="124" mass="14062">MNVDTPKKDNSYGHYLELGGIINEKDYESAIARAKNTAAPNMMLIKKAERIAKFAGIKLRHAENSPDQRTILYAILRADTGPAELEYHHDQMSDQRLFAEALRMLEDVDSLDKLINAYPHISFS</sequence>
<protein>
    <submittedName>
        <fullName evidence="1">Uncharacterized protein</fullName>
    </submittedName>
</protein>
<evidence type="ECO:0000313" key="1">
    <source>
        <dbReference type="EMBL" id="OGD39671.1"/>
    </source>
</evidence>
<gene>
    <name evidence="1" type="ORF">A3I30_03125</name>
</gene>
<dbReference type="Proteomes" id="UP000177197">
    <property type="component" value="Unassembled WGS sequence"/>
</dbReference>
<dbReference type="EMBL" id="MEYV01000021">
    <property type="protein sequence ID" value="OGD39671.1"/>
    <property type="molecule type" value="Genomic_DNA"/>
</dbReference>
<comment type="caution">
    <text evidence="1">The sequence shown here is derived from an EMBL/GenBank/DDBJ whole genome shotgun (WGS) entry which is preliminary data.</text>
</comment>
<dbReference type="AlphaFoldDB" id="A0A1F5CA04"/>
<organism evidence="1 2">
    <name type="scientific">Candidatus Azambacteria bacterium RIFCSPLOWO2_02_FULL_44_14</name>
    <dbReference type="NCBI Taxonomy" id="1797306"/>
    <lineage>
        <taxon>Bacteria</taxon>
        <taxon>Candidatus Azamiibacteriota</taxon>
    </lineage>
</organism>
<proteinExistence type="predicted"/>
<reference evidence="1 2" key="1">
    <citation type="journal article" date="2016" name="Nat. Commun.">
        <title>Thousands of microbial genomes shed light on interconnected biogeochemical processes in an aquifer system.</title>
        <authorList>
            <person name="Anantharaman K."/>
            <person name="Brown C.T."/>
            <person name="Hug L.A."/>
            <person name="Sharon I."/>
            <person name="Castelle C.J."/>
            <person name="Probst A.J."/>
            <person name="Thomas B.C."/>
            <person name="Singh A."/>
            <person name="Wilkins M.J."/>
            <person name="Karaoz U."/>
            <person name="Brodie E.L."/>
            <person name="Williams K.H."/>
            <person name="Hubbard S.S."/>
            <person name="Banfield J.F."/>
        </authorList>
    </citation>
    <scope>NUCLEOTIDE SEQUENCE [LARGE SCALE GENOMIC DNA]</scope>
</reference>
<evidence type="ECO:0000313" key="2">
    <source>
        <dbReference type="Proteomes" id="UP000177197"/>
    </source>
</evidence>
<name>A0A1F5CA04_9BACT</name>